<dbReference type="EMBL" id="HBHP01019771">
    <property type="protein sequence ID" value="CAD9768299.1"/>
    <property type="molecule type" value="Transcribed_RNA"/>
</dbReference>
<gene>
    <name evidence="2" type="ORF">LSP00402_LOCUS12279</name>
</gene>
<name>A0A7S2XCU2_9EUKA</name>
<accession>A0A7S2XCU2</accession>
<proteinExistence type="predicted"/>
<reference evidence="2" key="1">
    <citation type="submission" date="2021-01" db="EMBL/GenBank/DDBJ databases">
        <authorList>
            <person name="Corre E."/>
            <person name="Pelletier E."/>
            <person name="Niang G."/>
            <person name="Scheremetjew M."/>
            <person name="Finn R."/>
            <person name="Kale V."/>
            <person name="Holt S."/>
            <person name="Cochrane G."/>
            <person name="Meng A."/>
            <person name="Brown T."/>
            <person name="Cohen L."/>
        </authorList>
    </citation>
    <scope>NUCLEOTIDE SEQUENCE</scope>
    <source>
        <strain evidence="2">CCMP622</strain>
    </source>
</reference>
<feature type="region of interest" description="Disordered" evidence="1">
    <location>
        <begin position="1"/>
        <end position="20"/>
    </location>
</feature>
<sequence>MSTLSGEHSHSHRFKPVDVSPSDLGCTSARTAMCLVGTRIDGKMRRFGFVENFLEHVVAPLGGPNSVDLFVNTDSQSLQSDDFKDLEKIWPDCRQRAVAFDATIRTYPKIPRRCRSLLVMGSALLWNNATHVLARRLSSCFEQVASEEARCQKSYRWVYKHRPDAYLTSDVFGEGKTLGDLEESKAYFVEARPQHGFNDISFLLPRSLAPLALNLSDSRRIPRCFDRVLLQGTCPHALQINAVYPECLLNYAMRSMWTSRQVVPHGLCYPLLARDPDALASSRERHDGNARQRCELSPAGNISYYEFCGGRCGRECRRQINVQHQRC</sequence>
<organism evidence="2">
    <name type="scientific">Lotharella oceanica</name>
    <dbReference type="NCBI Taxonomy" id="641309"/>
    <lineage>
        <taxon>Eukaryota</taxon>
        <taxon>Sar</taxon>
        <taxon>Rhizaria</taxon>
        <taxon>Cercozoa</taxon>
        <taxon>Chlorarachniophyceae</taxon>
        <taxon>Lotharella</taxon>
    </lineage>
</organism>
<protein>
    <submittedName>
        <fullName evidence="2">Uncharacterized protein</fullName>
    </submittedName>
</protein>
<evidence type="ECO:0000313" key="2">
    <source>
        <dbReference type="EMBL" id="CAD9768299.1"/>
    </source>
</evidence>
<evidence type="ECO:0000256" key="1">
    <source>
        <dbReference type="SAM" id="MobiDB-lite"/>
    </source>
</evidence>
<dbReference type="AlphaFoldDB" id="A0A7S2XCU2"/>